<accession>A0A545U3W3</accession>
<keyword evidence="7" id="KW-1185">Reference proteome</keyword>
<sequence length="125" mass="13572">MTDRVDINRLLVEMRSLKSQTQAFAPAAHLAPKDVADSGVRPGVAVQQPRETQSFGALLEQAIDKVNDVQKASGALSKAYTQGDPTVDITEVMIASQKAGVSFQAMVQVRNKLLEAYRDVMNMPV</sequence>
<dbReference type="GO" id="GO:0071973">
    <property type="term" value="P:bacterial-type flagellum-dependent cell motility"/>
    <property type="evidence" value="ECO:0007669"/>
    <property type="project" value="InterPro"/>
</dbReference>
<reference evidence="6 7" key="1">
    <citation type="submission" date="2019-06" db="EMBL/GenBank/DDBJ databases">
        <title>Whole genome sequence for Cellvibrionaceae sp. R142.</title>
        <authorList>
            <person name="Wang G."/>
        </authorList>
    </citation>
    <scope>NUCLEOTIDE SEQUENCE [LARGE SCALE GENOMIC DNA]</scope>
    <source>
        <strain evidence="6 7">R142</strain>
    </source>
</reference>
<dbReference type="NCBIfam" id="TIGR00205">
    <property type="entry name" value="fliE"/>
    <property type="match status" value="1"/>
</dbReference>
<dbReference type="OrthoDB" id="8909229at2"/>
<dbReference type="GO" id="GO:0003774">
    <property type="term" value="F:cytoskeletal motor activity"/>
    <property type="evidence" value="ECO:0007669"/>
    <property type="project" value="InterPro"/>
</dbReference>
<dbReference type="GO" id="GO:0009425">
    <property type="term" value="C:bacterial-type flagellum basal body"/>
    <property type="evidence" value="ECO:0007669"/>
    <property type="project" value="UniProtKB-SubCell"/>
</dbReference>
<comment type="subcellular location">
    <subcellularLocation>
        <location evidence="1 5">Bacterial flagellum basal body</location>
    </subcellularLocation>
</comment>
<comment type="caution">
    <text evidence="6">The sequence shown here is derived from an EMBL/GenBank/DDBJ whole genome shotgun (WGS) entry which is preliminary data.</text>
</comment>
<keyword evidence="6" id="KW-0966">Cell projection</keyword>
<keyword evidence="6" id="KW-0969">Cilium</keyword>
<evidence type="ECO:0000256" key="1">
    <source>
        <dbReference type="ARBA" id="ARBA00004117"/>
    </source>
</evidence>
<keyword evidence="6" id="KW-0282">Flagellum</keyword>
<proteinExistence type="inferred from homology"/>
<dbReference type="AlphaFoldDB" id="A0A545U3W3"/>
<evidence type="ECO:0000256" key="4">
    <source>
        <dbReference type="ARBA" id="ARBA00023143"/>
    </source>
</evidence>
<dbReference type="RefSeq" id="WP_142903242.1">
    <property type="nucleotide sequence ID" value="NZ_ML660089.1"/>
</dbReference>
<dbReference type="HAMAP" id="MF_00724">
    <property type="entry name" value="FliE"/>
    <property type="match status" value="1"/>
</dbReference>
<evidence type="ECO:0000313" key="7">
    <source>
        <dbReference type="Proteomes" id="UP000319732"/>
    </source>
</evidence>
<dbReference type="Pfam" id="PF02049">
    <property type="entry name" value="FliE"/>
    <property type="match status" value="1"/>
</dbReference>
<evidence type="ECO:0000256" key="2">
    <source>
        <dbReference type="ARBA" id="ARBA00009272"/>
    </source>
</evidence>
<dbReference type="EMBL" id="VHSG01000006">
    <property type="protein sequence ID" value="TQV84162.1"/>
    <property type="molecule type" value="Genomic_DNA"/>
</dbReference>
<name>A0A545U3W3_9GAMM</name>
<gene>
    <name evidence="5 6" type="primary">fliE</name>
    <name evidence="6" type="ORF">FKG94_05730</name>
</gene>
<evidence type="ECO:0000256" key="3">
    <source>
        <dbReference type="ARBA" id="ARBA00018024"/>
    </source>
</evidence>
<dbReference type="PANTHER" id="PTHR34653:SF1">
    <property type="entry name" value="FLAGELLAR HOOK-BASAL BODY COMPLEX PROTEIN FLIE"/>
    <property type="match status" value="1"/>
</dbReference>
<dbReference type="PANTHER" id="PTHR34653">
    <property type="match status" value="1"/>
</dbReference>
<organism evidence="6 7">
    <name type="scientific">Exilibacterium tricleocarpae</name>
    <dbReference type="NCBI Taxonomy" id="2591008"/>
    <lineage>
        <taxon>Bacteria</taxon>
        <taxon>Pseudomonadati</taxon>
        <taxon>Pseudomonadota</taxon>
        <taxon>Gammaproteobacteria</taxon>
        <taxon>Cellvibrionales</taxon>
        <taxon>Cellvibrionaceae</taxon>
        <taxon>Exilibacterium</taxon>
    </lineage>
</organism>
<protein>
    <recommendedName>
        <fullName evidence="3 5">Flagellar hook-basal body complex protein FliE</fullName>
    </recommendedName>
</protein>
<evidence type="ECO:0000256" key="5">
    <source>
        <dbReference type="HAMAP-Rule" id="MF_00724"/>
    </source>
</evidence>
<dbReference type="GO" id="GO:0005198">
    <property type="term" value="F:structural molecule activity"/>
    <property type="evidence" value="ECO:0007669"/>
    <property type="project" value="UniProtKB-UniRule"/>
</dbReference>
<dbReference type="InterPro" id="IPR001624">
    <property type="entry name" value="FliE"/>
</dbReference>
<dbReference type="Proteomes" id="UP000319732">
    <property type="component" value="Unassembled WGS sequence"/>
</dbReference>
<comment type="similarity">
    <text evidence="2 5">Belongs to the FliE family.</text>
</comment>
<dbReference type="PRINTS" id="PR01006">
    <property type="entry name" value="FLGHOOKFLIE"/>
</dbReference>
<evidence type="ECO:0000313" key="6">
    <source>
        <dbReference type="EMBL" id="TQV84162.1"/>
    </source>
</evidence>
<keyword evidence="4 5" id="KW-0975">Bacterial flagellum</keyword>